<reference evidence="1 2" key="1">
    <citation type="submission" date="2023-09" db="EMBL/GenBank/DDBJ databases">
        <authorList>
            <person name="Wang M."/>
        </authorList>
    </citation>
    <scope>NUCLEOTIDE SEQUENCE [LARGE SCALE GENOMIC DNA]</scope>
    <source>
        <strain evidence="1">GT-2023</strain>
        <tissue evidence="1">Liver</tissue>
    </source>
</reference>
<accession>A0ABR3MHI6</accession>
<evidence type="ECO:0000313" key="2">
    <source>
        <dbReference type="Proteomes" id="UP001558613"/>
    </source>
</evidence>
<organism evidence="1 2">
    <name type="scientific">Cirrhinus molitorella</name>
    <name type="common">mud carp</name>
    <dbReference type="NCBI Taxonomy" id="172907"/>
    <lineage>
        <taxon>Eukaryota</taxon>
        <taxon>Metazoa</taxon>
        <taxon>Chordata</taxon>
        <taxon>Craniata</taxon>
        <taxon>Vertebrata</taxon>
        <taxon>Euteleostomi</taxon>
        <taxon>Actinopterygii</taxon>
        <taxon>Neopterygii</taxon>
        <taxon>Teleostei</taxon>
        <taxon>Ostariophysi</taxon>
        <taxon>Cypriniformes</taxon>
        <taxon>Cyprinidae</taxon>
        <taxon>Labeoninae</taxon>
        <taxon>Labeonini</taxon>
        <taxon>Cirrhinus</taxon>
    </lineage>
</organism>
<comment type="caution">
    <text evidence="1">The sequence shown here is derived from an EMBL/GenBank/DDBJ whole genome shotgun (WGS) entry which is preliminary data.</text>
</comment>
<protein>
    <submittedName>
        <fullName evidence="1">Uncharacterized protein</fullName>
    </submittedName>
</protein>
<dbReference type="EMBL" id="JAYMGO010000012">
    <property type="protein sequence ID" value="KAL1264450.1"/>
    <property type="molecule type" value="Genomic_DNA"/>
</dbReference>
<dbReference type="Proteomes" id="UP001558613">
    <property type="component" value="Unassembled WGS sequence"/>
</dbReference>
<evidence type="ECO:0000313" key="1">
    <source>
        <dbReference type="EMBL" id="KAL1264450.1"/>
    </source>
</evidence>
<sequence>MILSLCLNAAGESPPLAPTPPLPPFYSTSPPCTWFTTLGFTTLPSGSYTSLSGAQTPVFGQLPPLTPHAPCGAAACPKRSLINLSMYRERKIYFD</sequence>
<name>A0ABR3MHI6_9TELE</name>
<keyword evidence="2" id="KW-1185">Reference proteome</keyword>
<proteinExistence type="predicted"/>
<gene>
    <name evidence="1" type="ORF">QQF64_004805</name>
</gene>